<dbReference type="OMA" id="NVPDEGN"/>
<evidence type="ECO:0000256" key="2">
    <source>
        <dbReference type="SAM" id="SignalP"/>
    </source>
</evidence>
<evidence type="ECO:0000313" key="4">
    <source>
        <dbReference type="Proteomes" id="UP000008066"/>
    </source>
</evidence>
<feature type="region of interest" description="Disordered" evidence="1">
    <location>
        <begin position="369"/>
        <end position="393"/>
    </location>
</feature>
<feature type="signal peptide" evidence="2">
    <location>
        <begin position="1"/>
        <end position="26"/>
    </location>
</feature>
<dbReference type="EMBL" id="GL988037">
    <property type="protein sequence ID" value="EGS23248.1"/>
    <property type="molecule type" value="Genomic_DNA"/>
</dbReference>
<dbReference type="Proteomes" id="UP000008066">
    <property type="component" value="Unassembled WGS sequence"/>
</dbReference>
<dbReference type="RefSeq" id="XP_006691439.1">
    <property type="nucleotide sequence ID" value="XM_006691376.1"/>
</dbReference>
<keyword evidence="4" id="KW-1185">Reference proteome</keyword>
<feature type="compositionally biased region" description="Basic and acidic residues" evidence="1">
    <location>
        <begin position="375"/>
        <end position="389"/>
    </location>
</feature>
<dbReference type="KEGG" id="cthr:CTHT_0009150"/>
<name>G0S087_CHATD</name>
<dbReference type="GeneID" id="18254953"/>
<organism evidence="4">
    <name type="scientific">Chaetomium thermophilum (strain DSM 1495 / CBS 144.50 / IMI 039719)</name>
    <name type="common">Thermochaetoides thermophila</name>
    <dbReference type="NCBI Taxonomy" id="759272"/>
    <lineage>
        <taxon>Eukaryota</taxon>
        <taxon>Fungi</taxon>
        <taxon>Dikarya</taxon>
        <taxon>Ascomycota</taxon>
        <taxon>Pezizomycotina</taxon>
        <taxon>Sordariomycetes</taxon>
        <taxon>Sordariomycetidae</taxon>
        <taxon>Sordariales</taxon>
        <taxon>Chaetomiaceae</taxon>
        <taxon>Thermochaetoides</taxon>
    </lineage>
</organism>
<dbReference type="AlphaFoldDB" id="G0S087"/>
<accession>G0S087</accession>
<dbReference type="STRING" id="759272.G0S087"/>
<sequence length="449" mass="49550">MAKLRLMLLLFNLIVLSNLLARTASASSTTASDAAASRISPSADIDLICHTDNPDECYPKVFQPTDEFQVVHDDQELPAGLHVRLNINTGKKEAKLYNPNDTHPEMEGLPVDSAVVVVEPSQAQELGQTKSLKIPANAPAYDPAGKIKIPPSANGEEGSAFYRSLTILKKGLDVDEALEMLEDISHDIYYGLKIAEDYDTVHELFCLATAPSPSIPANRARLAALTLASTLQNNPKALASLEEHWPRVISSSDCRFLDGTRTLGDVIFDFSPSPGSSGAIASNSPAVLRARLSLLSGLLRSSVLRNHFLHHLGEDSGPSRVLRLLTADIDETDEADWAPVRRTAAYLLLDNFLDAEMGAAVGEWPTRVQATDTECAEREKKKTTSRDQNNDEDDEACWDWRIGKFAERYKRDKGHWSHELKKKMVAQRWENLAKDRPDVKGNDGEKEDL</sequence>
<keyword evidence="2" id="KW-0732">Signal</keyword>
<dbReference type="InterPro" id="IPR011989">
    <property type="entry name" value="ARM-like"/>
</dbReference>
<evidence type="ECO:0008006" key="5">
    <source>
        <dbReference type="Google" id="ProtNLM"/>
    </source>
</evidence>
<evidence type="ECO:0000313" key="3">
    <source>
        <dbReference type="EMBL" id="EGS23248.1"/>
    </source>
</evidence>
<gene>
    <name evidence="3" type="ORF">CTHT_0009150</name>
</gene>
<dbReference type="eggNOG" id="KOG2160">
    <property type="taxonomic scope" value="Eukaryota"/>
</dbReference>
<reference evidence="3 4" key="1">
    <citation type="journal article" date="2011" name="Cell">
        <title>Insight into structure and assembly of the nuclear pore complex by utilizing the genome of a eukaryotic thermophile.</title>
        <authorList>
            <person name="Amlacher S."/>
            <person name="Sarges P."/>
            <person name="Flemming D."/>
            <person name="van Noort V."/>
            <person name="Kunze R."/>
            <person name="Devos D.P."/>
            <person name="Arumugam M."/>
            <person name="Bork P."/>
            <person name="Hurt E."/>
        </authorList>
    </citation>
    <scope>NUCLEOTIDE SEQUENCE [LARGE SCALE GENOMIC DNA]</scope>
    <source>
        <strain evidence="4">DSM 1495 / CBS 144.50 / IMI 039719</strain>
    </source>
</reference>
<proteinExistence type="predicted"/>
<dbReference type="OrthoDB" id="448649at2759"/>
<dbReference type="HOGENOM" id="CLU_034955_1_0_1"/>
<feature type="chain" id="PRO_5003409169" description="Nucleotide exchange factor SIL1" evidence="2">
    <location>
        <begin position="27"/>
        <end position="449"/>
    </location>
</feature>
<dbReference type="Gene3D" id="1.25.10.10">
    <property type="entry name" value="Leucine-rich Repeat Variant"/>
    <property type="match status" value="1"/>
</dbReference>
<evidence type="ECO:0000256" key="1">
    <source>
        <dbReference type="SAM" id="MobiDB-lite"/>
    </source>
</evidence>
<protein>
    <recommendedName>
        <fullName evidence="5">Nucleotide exchange factor SIL1</fullName>
    </recommendedName>
</protein>